<dbReference type="OrthoDB" id="6160633at2759"/>
<feature type="domain" description="ZP" evidence="8">
    <location>
        <begin position="228"/>
        <end position="483"/>
    </location>
</feature>
<dbReference type="STRING" id="6573.A0A210QZR7"/>
<feature type="chain" id="PRO_5012058136" evidence="6">
    <location>
        <begin position="22"/>
        <end position="571"/>
    </location>
</feature>
<dbReference type="InterPro" id="IPR035914">
    <property type="entry name" value="Sperma_CUB_dom_sf"/>
</dbReference>
<gene>
    <name evidence="9" type="ORF">KP79_PYT22974</name>
</gene>
<dbReference type="CDD" id="cd00041">
    <property type="entry name" value="CUB"/>
    <property type="match status" value="1"/>
</dbReference>
<dbReference type="Gene3D" id="2.60.40.4100">
    <property type="entry name" value="Zona pellucida, ZP-C domain"/>
    <property type="match status" value="1"/>
</dbReference>
<evidence type="ECO:0000313" key="10">
    <source>
        <dbReference type="Proteomes" id="UP000242188"/>
    </source>
</evidence>
<feature type="disulfide bond" evidence="3">
    <location>
        <begin position="81"/>
        <end position="108"/>
    </location>
</feature>
<dbReference type="SUPFAM" id="SSF49854">
    <property type="entry name" value="Spermadhesin, CUB domain"/>
    <property type="match status" value="1"/>
</dbReference>
<dbReference type="InterPro" id="IPR000859">
    <property type="entry name" value="CUB_dom"/>
</dbReference>
<dbReference type="Pfam" id="PF00100">
    <property type="entry name" value="Zona_pellucida"/>
    <property type="match status" value="1"/>
</dbReference>
<dbReference type="AlphaFoldDB" id="A0A210QZR7"/>
<keyword evidence="1 6" id="KW-0732">Signal</keyword>
<evidence type="ECO:0000259" key="7">
    <source>
        <dbReference type="PROSITE" id="PS01180"/>
    </source>
</evidence>
<sequence length="571" mass="64824">MEAVKFLLIFVFFTIMHVPTADMRTAVPTADMRTNDSVKSVSAALTAEMRTDAYVKKDENSVGYTNGDTRKERTNRRREDCGPGDLYGPSATIESPYNPGYYHLYYHCYWTMHVPPNTTVRLTFERFDLYTGHDYVTVYDGSRNVTGKLTGFIHVPYYVDSTGDIMRVEYVTDIAFTTNGFKASLQEIDKEVTTADYGRPTTENPVTITDTAAPHYSSDMYVSAITVACYPDAWDIRIYLPNLYKRHSDFDPSDIYLGEPGCGGYRSGNYLVVHQQYSKCETHLMITSTKMEYTNTLIYAYRDATYKFIVRDYRFKIDVECDIATHETVSQHFIETHNKVRTRSNNPHVSGSGHYNVHMSFYSDSSYQQQLTGSSLTVNIGDDIYVSVTTPLSDSDVKIRVESCYTLPSLSAGDEFKLYLIRNGCSSDVNTHVRNTSSHETRFVFRDFEYSGRNQDDLYLFCTVTFCNVTDHSSACDQSCHKVRTRSVQSASTTHLRTADTSDVLHLSKDRLRRDVGKLDDVEITGHAQSVRFPDHLLIAVVISALGILAIGMFVAIRRYRKRKSGPNDTL</sequence>
<dbReference type="SMART" id="SM00042">
    <property type="entry name" value="CUB"/>
    <property type="match status" value="1"/>
</dbReference>
<protein>
    <submittedName>
        <fullName evidence="9">CUB and zona pellucida-like domain-containing protein 1</fullName>
    </submittedName>
</protein>
<keyword evidence="10" id="KW-1185">Reference proteome</keyword>
<evidence type="ECO:0000256" key="4">
    <source>
        <dbReference type="SAM" id="MobiDB-lite"/>
    </source>
</evidence>
<evidence type="ECO:0000256" key="3">
    <source>
        <dbReference type="PROSITE-ProRule" id="PRU00059"/>
    </source>
</evidence>
<feature type="compositionally biased region" description="Basic and acidic residues" evidence="4">
    <location>
        <begin position="68"/>
        <end position="81"/>
    </location>
</feature>
<dbReference type="Gene3D" id="2.60.40.3210">
    <property type="entry name" value="Zona pellucida, ZP-N domain"/>
    <property type="match status" value="1"/>
</dbReference>
<dbReference type="PROSITE" id="PS01180">
    <property type="entry name" value="CUB"/>
    <property type="match status" value="1"/>
</dbReference>
<feature type="signal peptide" evidence="6">
    <location>
        <begin position="1"/>
        <end position="21"/>
    </location>
</feature>
<keyword evidence="2 3" id="KW-1015">Disulfide bond</keyword>
<comment type="caution">
    <text evidence="9">The sequence shown here is derived from an EMBL/GenBank/DDBJ whole genome shotgun (WGS) entry which is preliminary data.</text>
</comment>
<keyword evidence="5" id="KW-0472">Membrane</keyword>
<reference evidence="9 10" key="1">
    <citation type="journal article" date="2017" name="Nat. Ecol. Evol.">
        <title>Scallop genome provides insights into evolution of bilaterian karyotype and development.</title>
        <authorList>
            <person name="Wang S."/>
            <person name="Zhang J."/>
            <person name="Jiao W."/>
            <person name="Li J."/>
            <person name="Xun X."/>
            <person name="Sun Y."/>
            <person name="Guo X."/>
            <person name="Huan P."/>
            <person name="Dong B."/>
            <person name="Zhang L."/>
            <person name="Hu X."/>
            <person name="Sun X."/>
            <person name="Wang J."/>
            <person name="Zhao C."/>
            <person name="Wang Y."/>
            <person name="Wang D."/>
            <person name="Huang X."/>
            <person name="Wang R."/>
            <person name="Lv J."/>
            <person name="Li Y."/>
            <person name="Zhang Z."/>
            <person name="Liu B."/>
            <person name="Lu W."/>
            <person name="Hui Y."/>
            <person name="Liang J."/>
            <person name="Zhou Z."/>
            <person name="Hou R."/>
            <person name="Li X."/>
            <person name="Liu Y."/>
            <person name="Li H."/>
            <person name="Ning X."/>
            <person name="Lin Y."/>
            <person name="Zhao L."/>
            <person name="Xing Q."/>
            <person name="Dou J."/>
            <person name="Li Y."/>
            <person name="Mao J."/>
            <person name="Guo H."/>
            <person name="Dou H."/>
            <person name="Li T."/>
            <person name="Mu C."/>
            <person name="Jiang W."/>
            <person name="Fu Q."/>
            <person name="Fu X."/>
            <person name="Miao Y."/>
            <person name="Liu J."/>
            <person name="Yu Q."/>
            <person name="Li R."/>
            <person name="Liao H."/>
            <person name="Li X."/>
            <person name="Kong Y."/>
            <person name="Jiang Z."/>
            <person name="Chourrout D."/>
            <person name="Li R."/>
            <person name="Bao Z."/>
        </authorList>
    </citation>
    <scope>NUCLEOTIDE SEQUENCE [LARGE SCALE GENOMIC DNA]</scope>
    <source>
        <strain evidence="9 10">PY_sf001</strain>
    </source>
</reference>
<dbReference type="EMBL" id="NEDP02001138">
    <property type="protein sequence ID" value="OWF54227.1"/>
    <property type="molecule type" value="Genomic_DNA"/>
</dbReference>
<dbReference type="InterPro" id="IPR055355">
    <property type="entry name" value="ZP-C"/>
</dbReference>
<dbReference type="PANTHER" id="PTHR14002">
    <property type="entry name" value="ENDOGLIN/TGF-BETA RECEPTOR TYPE III"/>
    <property type="match status" value="1"/>
</dbReference>
<name>A0A210QZR7_MIZYE</name>
<evidence type="ECO:0000259" key="8">
    <source>
        <dbReference type="PROSITE" id="PS51034"/>
    </source>
</evidence>
<keyword evidence="5" id="KW-0812">Transmembrane</keyword>
<evidence type="ECO:0000256" key="6">
    <source>
        <dbReference type="SAM" id="SignalP"/>
    </source>
</evidence>
<dbReference type="Gene3D" id="2.60.120.290">
    <property type="entry name" value="Spermadhesin, CUB domain"/>
    <property type="match status" value="1"/>
</dbReference>
<dbReference type="Pfam" id="PF00431">
    <property type="entry name" value="CUB"/>
    <property type="match status" value="1"/>
</dbReference>
<feature type="transmembrane region" description="Helical" evidence="5">
    <location>
        <begin position="537"/>
        <end position="557"/>
    </location>
</feature>
<evidence type="ECO:0000313" key="9">
    <source>
        <dbReference type="EMBL" id="OWF54227.1"/>
    </source>
</evidence>
<accession>A0A210QZR7</accession>
<evidence type="ECO:0000256" key="5">
    <source>
        <dbReference type="SAM" id="Phobius"/>
    </source>
</evidence>
<feature type="region of interest" description="Disordered" evidence="4">
    <location>
        <begin position="60"/>
        <end position="83"/>
    </location>
</feature>
<feature type="domain" description="CUB" evidence="7">
    <location>
        <begin position="81"/>
        <end position="188"/>
    </location>
</feature>
<dbReference type="InterPro" id="IPR042235">
    <property type="entry name" value="ZP-C_dom"/>
</dbReference>
<dbReference type="PANTHER" id="PTHR14002:SF43">
    <property type="entry name" value="DELTA-LIKE PROTEIN"/>
    <property type="match status" value="1"/>
</dbReference>
<comment type="caution">
    <text evidence="3">Lacks conserved residue(s) required for the propagation of feature annotation.</text>
</comment>
<dbReference type="SMART" id="SM00241">
    <property type="entry name" value="ZP"/>
    <property type="match status" value="1"/>
</dbReference>
<organism evidence="9 10">
    <name type="scientific">Mizuhopecten yessoensis</name>
    <name type="common">Japanese scallop</name>
    <name type="synonym">Patinopecten yessoensis</name>
    <dbReference type="NCBI Taxonomy" id="6573"/>
    <lineage>
        <taxon>Eukaryota</taxon>
        <taxon>Metazoa</taxon>
        <taxon>Spiralia</taxon>
        <taxon>Lophotrochozoa</taxon>
        <taxon>Mollusca</taxon>
        <taxon>Bivalvia</taxon>
        <taxon>Autobranchia</taxon>
        <taxon>Pteriomorphia</taxon>
        <taxon>Pectinida</taxon>
        <taxon>Pectinoidea</taxon>
        <taxon>Pectinidae</taxon>
        <taxon>Mizuhopecten</taxon>
    </lineage>
</organism>
<dbReference type="Proteomes" id="UP000242188">
    <property type="component" value="Unassembled WGS sequence"/>
</dbReference>
<proteinExistence type="predicted"/>
<dbReference type="InterPro" id="IPR001507">
    <property type="entry name" value="ZP_dom"/>
</dbReference>
<evidence type="ECO:0000256" key="2">
    <source>
        <dbReference type="ARBA" id="ARBA00023157"/>
    </source>
</evidence>
<evidence type="ECO:0000256" key="1">
    <source>
        <dbReference type="ARBA" id="ARBA00022729"/>
    </source>
</evidence>
<keyword evidence="5" id="KW-1133">Transmembrane helix</keyword>
<dbReference type="PROSITE" id="PS51034">
    <property type="entry name" value="ZP_2"/>
    <property type="match status" value="1"/>
</dbReference>